<dbReference type="RefSeq" id="WP_135477241.1">
    <property type="nucleotide sequence ID" value="NZ_SIJK02000007.1"/>
</dbReference>
<feature type="domain" description="Response regulatory" evidence="2">
    <location>
        <begin position="8"/>
        <end position="124"/>
    </location>
</feature>
<keyword evidence="4" id="KW-0808">Transferase</keyword>
<dbReference type="PANTHER" id="PTHR45138:SF9">
    <property type="entry name" value="DIGUANYLATE CYCLASE DGCM-RELATED"/>
    <property type="match status" value="1"/>
</dbReference>
<dbReference type="NCBIfam" id="TIGR00254">
    <property type="entry name" value="GGDEF"/>
    <property type="match status" value="1"/>
</dbReference>
<feature type="modified residue" description="4-aspartylphosphate" evidence="1">
    <location>
        <position position="57"/>
    </location>
</feature>
<dbReference type="Gene3D" id="3.30.70.270">
    <property type="match status" value="1"/>
</dbReference>
<evidence type="ECO:0000256" key="1">
    <source>
        <dbReference type="PROSITE-ProRule" id="PRU00169"/>
    </source>
</evidence>
<feature type="domain" description="GGDEF" evidence="3">
    <location>
        <begin position="181"/>
        <end position="312"/>
    </location>
</feature>
<reference evidence="4 5" key="1">
    <citation type="submission" date="2021-03" db="EMBL/GenBank/DDBJ databases">
        <authorList>
            <person name="Grouzdev D.S."/>
        </authorList>
    </citation>
    <scope>NUCLEOTIDE SEQUENCE [LARGE SCALE GENOMIC DNA]</scope>
    <source>
        <strain evidence="4 5">M50-1</strain>
    </source>
</reference>
<dbReference type="InterPro" id="IPR043128">
    <property type="entry name" value="Rev_trsase/Diguanyl_cyclase"/>
</dbReference>
<organism evidence="4 5">
    <name type="scientific">Candidatus Chloroploca mongolica</name>
    <dbReference type="NCBI Taxonomy" id="2528176"/>
    <lineage>
        <taxon>Bacteria</taxon>
        <taxon>Bacillati</taxon>
        <taxon>Chloroflexota</taxon>
        <taxon>Chloroflexia</taxon>
        <taxon>Chloroflexales</taxon>
        <taxon>Chloroflexineae</taxon>
        <taxon>Oscillochloridaceae</taxon>
        <taxon>Candidatus Chloroploca</taxon>
    </lineage>
</organism>
<dbReference type="SMART" id="SM00448">
    <property type="entry name" value="REC"/>
    <property type="match status" value="1"/>
</dbReference>
<dbReference type="SMART" id="SM00267">
    <property type="entry name" value="GGDEF"/>
    <property type="match status" value="1"/>
</dbReference>
<dbReference type="Pfam" id="PF00990">
    <property type="entry name" value="GGDEF"/>
    <property type="match status" value="1"/>
</dbReference>
<dbReference type="InterPro" id="IPR029787">
    <property type="entry name" value="Nucleotide_cyclase"/>
</dbReference>
<dbReference type="InterPro" id="IPR011006">
    <property type="entry name" value="CheY-like_superfamily"/>
</dbReference>
<dbReference type="InterPro" id="IPR001789">
    <property type="entry name" value="Sig_transdc_resp-reg_receiver"/>
</dbReference>
<dbReference type="GO" id="GO:0052621">
    <property type="term" value="F:diguanylate cyclase activity"/>
    <property type="evidence" value="ECO:0007669"/>
    <property type="project" value="UniProtKB-EC"/>
</dbReference>
<evidence type="ECO:0000259" key="2">
    <source>
        <dbReference type="PROSITE" id="PS50110"/>
    </source>
</evidence>
<name>A0ABS4D6Z7_9CHLR</name>
<dbReference type="PROSITE" id="PS50887">
    <property type="entry name" value="GGDEF"/>
    <property type="match status" value="1"/>
</dbReference>
<evidence type="ECO:0000259" key="3">
    <source>
        <dbReference type="PROSITE" id="PS50887"/>
    </source>
</evidence>
<keyword evidence="1" id="KW-0597">Phosphoprotein</keyword>
<dbReference type="Proteomes" id="UP001193081">
    <property type="component" value="Unassembled WGS sequence"/>
</dbReference>
<keyword evidence="4" id="KW-0548">Nucleotidyltransferase</keyword>
<dbReference type="Pfam" id="PF00072">
    <property type="entry name" value="Response_reg"/>
    <property type="match status" value="1"/>
</dbReference>
<dbReference type="EMBL" id="SIJK02000007">
    <property type="protein sequence ID" value="MBP1465185.1"/>
    <property type="molecule type" value="Genomic_DNA"/>
</dbReference>
<proteinExistence type="predicted"/>
<dbReference type="PROSITE" id="PS50110">
    <property type="entry name" value="RESPONSE_REGULATORY"/>
    <property type="match status" value="1"/>
</dbReference>
<dbReference type="InterPro" id="IPR050469">
    <property type="entry name" value="Diguanylate_Cyclase"/>
</dbReference>
<accession>A0ABS4D6Z7</accession>
<gene>
    <name evidence="4" type="ORF">EYB53_005650</name>
</gene>
<dbReference type="CDD" id="cd01949">
    <property type="entry name" value="GGDEF"/>
    <property type="match status" value="1"/>
</dbReference>
<dbReference type="PANTHER" id="PTHR45138">
    <property type="entry name" value="REGULATORY COMPONENTS OF SENSORY TRANSDUCTION SYSTEM"/>
    <property type="match status" value="1"/>
</dbReference>
<sequence length="312" mass="34634">MTTPKLPTILIVDDTPANLRLLAQLLADHQYEVRPVTKGTAALAAVRAAAPDLILLDIRMPDLDGYSVCAQLKADELTRSIPIIFLSALGDTDDKLKAFQVGGVDYITKPFHPEEVLARVRTHLALEQARSALEVANRELKEALVRQEYLARTDWLTGVLNRSHFFALAVHNFNNAVRYRRPLALMMFDLDHFKQVNDRFGHPAGDLVLQEVARVTIEQMRSADVIGRYGGEEFIVLLPNTGLDAAMTTAERLREQIRQLEVVTERGGIKVTVSIGVAEHLPSDESIEHLIDRVDQALYAAKAQGRNCVVSG</sequence>
<keyword evidence="5" id="KW-1185">Reference proteome</keyword>
<comment type="caution">
    <text evidence="4">The sequence shown here is derived from an EMBL/GenBank/DDBJ whole genome shotgun (WGS) entry which is preliminary data.</text>
</comment>
<evidence type="ECO:0000313" key="5">
    <source>
        <dbReference type="Proteomes" id="UP001193081"/>
    </source>
</evidence>
<dbReference type="SUPFAM" id="SSF55073">
    <property type="entry name" value="Nucleotide cyclase"/>
    <property type="match status" value="1"/>
</dbReference>
<evidence type="ECO:0000313" key="4">
    <source>
        <dbReference type="EMBL" id="MBP1465185.1"/>
    </source>
</evidence>
<dbReference type="SUPFAM" id="SSF52172">
    <property type="entry name" value="CheY-like"/>
    <property type="match status" value="1"/>
</dbReference>
<dbReference type="CDD" id="cd19920">
    <property type="entry name" value="REC_PA4781-like"/>
    <property type="match status" value="1"/>
</dbReference>
<dbReference type="EC" id="2.7.7.65" evidence="4"/>
<protein>
    <submittedName>
        <fullName evidence="4">Diguanylate cyclase</fullName>
        <ecNumber evidence="4">2.7.7.65</ecNumber>
    </submittedName>
</protein>
<dbReference type="InterPro" id="IPR000160">
    <property type="entry name" value="GGDEF_dom"/>
</dbReference>
<dbReference type="Gene3D" id="3.40.50.2300">
    <property type="match status" value="1"/>
</dbReference>